<gene>
    <name evidence="2" type="ORF">K8I29_12470</name>
</gene>
<organism evidence="2 3">
    <name type="scientific">Candidatus Nitrobium versatile</name>
    <dbReference type="NCBI Taxonomy" id="2884831"/>
    <lineage>
        <taxon>Bacteria</taxon>
        <taxon>Pseudomonadati</taxon>
        <taxon>Nitrospirota</taxon>
        <taxon>Nitrospiria</taxon>
        <taxon>Nitrospirales</taxon>
        <taxon>Nitrospiraceae</taxon>
        <taxon>Candidatus Nitrobium</taxon>
    </lineage>
</organism>
<sequence length="153" mass="17587">MRTSGKENRWMREARNERGFLILEVLIAGLILTASIAATMYLFKMGFEHLERANDSNVLSAKLPLAVALLRSLDLERKEGTEDMGDGVTLRWEAKLVEKGRPVYDSPEGSVQSPYEVFLYRVSLRLDFKRLGREYEMDFFRSVKTDVSVTEVF</sequence>
<reference evidence="2" key="1">
    <citation type="journal article" date="2021" name="bioRxiv">
        <title>Unraveling nitrogen, sulfur and carbon metabolic pathways and microbial community transcriptional responses to substrate deprivation and toxicity stresses in a bioreactor mimicking anoxic brackish coastal sediment conditions.</title>
        <authorList>
            <person name="Martins P.D."/>
            <person name="Echeveste M.J."/>
            <person name="Arshad A."/>
            <person name="Kurth J."/>
            <person name="Ouboter H."/>
            <person name="Jetten M.S.M."/>
            <person name="Welte C.U."/>
        </authorList>
    </citation>
    <scope>NUCLEOTIDE SEQUENCE</scope>
    <source>
        <strain evidence="2">MAG_39</strain>
    </source>
</reference>
<reference evidence="2" key="2">
    <citation type="submission" date="2021-08" db="EMBL/GenBank/DDBJ databases">
        <authorList>
            <person name="Dalcin Martins P."/>
        </authorList>
    </citation>
    <scope>NUCLEOTIDE SEQUENCE</scope>
    <source>
        <strain evidence="2">MAG_39</strain>
    </source>
</reference>
<proteinExistence type="predicted"/>
<keyword evidence="1" id="KW-0472">Membrane</keyword>
<feature type="transmembrane region" description="Helical" evidence="1">
    <location>
        <begin position="21"/>
        <end position="43"/>
    </location>
</feature>
<dbReference type="AlphaFoldDB" id="A0A953JDB6"/>
<dbReference type="EMBL" id="JAIOIV010000100">
    <property type="protein sequence ID" value="MBZ0157010.1"/>
    <property type="molecule type" value="Genomic_DNA"/>
</dbReference>
<name>A0A953JDB6_9BACT</name>
<accession>A0A953JDB6</accession>
<keyword evidence="1" id="KW-1133">Transmembrane helix</keyword>
<comment type="caution">
    <text evidence="2">The sequence shown here is derived from an EMBL/GenBank/DDBJ whole genome shotgun (WGS) entry which is preliminary data.</text>
</comment>
<keyword evidence="1" id="KW-0812">Transmembrane</keyword>
<evidence type="ECO:0000313" key="3">
    <source>
        <dbReference type="Proteomes" id="UP000705867"/>
    </source>
</evidence>
<protein>
    <submittedName>
        <fullName evidence="2">Uncharacterized protein</fullName>
    </submittedName>
</protein>
<dbReference type="Proteomes" id="UP000705867">
    <property type="component" value="Unassembled WGS sequence"/>
</dbReference>
<evidence type="ECO:0000313" key="2">
    <source>
        <dbReference type="EMBL" id="MBZ0157010.1"/>
    </source>
</evidence>
<evidence type="ECO:0000256" key="1">
    <source>
        <dbReference type="SAM" id="Phobius"/>
    </source>
</evidence>